<dbReference type="GeneID" id="78372317"/>
<dbReference type="OrthoDB" id="9790469at2"/>
<reference evidence="2 3" key="1">
    <citation type="submission" date="2015-01" db="EMBL/GenBank/DDBJ databases">
        <title>Draft genome of the acidophilic iron oxidizer Ferrimicrobium acidiphilum strain T23.</title>
        <authorList>
            <person name="Poehlein A."/>
            <person name="Eisen S."/>
            <person name="Schloemann M."/>
            <person name="Johnson B.D."/>
            <person name="Daniel R."/>
            <person name="Muehling M."/>
        </authorList>
    </citation>
    <scope>NUCLEOTIDE SEQUENCE [LARGE SCALE GENOMIC DNA]</scope>
    <source>
        <strain evidence="2 3">T23</strain>
    </source>
</reference>
<dbReference type="SUPFAM" id="SSF53300">
    <property type="entry name" value="vWA-like"/>
    <property type="match status" value="1"/>
</dbReference>
<accession>A0A0D8FV16</accession>
<dbReference type="PANTHER" id="PTHR39338:SF6">
    <property type="entry name" value="BLL5662 PROTEIN"/>
    <property type="match status" value="1"/>
</dbReference>
<dbReference type="PATRIC" id="fig|1121877.4.peg.1163"/>
<dbReference type="eggNOG" id="COG3552">
    <property type="taxonomic scope" value="Bacteria"/>
</dbReference>
<protein>
    <submittedName>
        <fullName evidence="2">VWA domain containing CoxE-like protein</fullName>
    </submittedName>
</protein>
<dbReference type="STRING" id="1121877.FEAC_10680"/>
<dbReference type="Gene3D" id="3.40.50.410">
    <property type="entry name" value="von Willebrand factor, type A domain"/>
    <property type="match status" value="1"/>
</dbReference>
<proteinExistence type="predicted"/>
<sequence length="396" mass="43045">MVGDLQVDLASVVARFGSKLQAAGVPVAADRSGRFAAAIGLVPPIGLTELYWLGRVTLVSQQSHLEIYDRVFAQIFAGIVDPADFRGDQPPAPTGAPGRLLPRGREAVSQLSQPQAHYPSWLGDVGEGRDEESSQEASLAATLSVEERLRNKDFATFSELELADLRRLTTRFAFATPQRRSRRLVRSIRGGRIDIRATLRHARRTGGEPVHLVHRRHRTRSRRLVLLCDISGSMEPYARVYLQLLLGGVHGTSAEAFVFATRLTRLTKVFKGVIPAVALDRAGRSAPDWSGGTRIGDALATFNNDYGRRGFSRGAIVVILSDGWDCGAPGVVAREMARLHLLAFRVIWVNPRKAAPMYAPLVQGMAEALPYVDTFVSGHSLAALEEVLDAIGSAVG</sequence>
<dbReference type="Pfam" id="PF05762">
    <property type="entry name" value="VWA_CoxE"/>
    <property type="match status" value="1"/>
</dbReference>
<name>A0A0D8FV16_9ACTN</name>
<dbReference type="PIRSF" id="PIRSF010256">
    <property type="entry name" value="CoxE_vWa"/>
    <property type="match status" value="1"/>
</dbReference>
<keyword evidence="3" id="KW-1185">Reference proteome</keyword>
<evidence type="ECO:0000256" key="1">
    <source>
        <dbReference type="SAM" id="MobiDB-lite"/>
    </source>
</evidence>
<dbReference type="RefSeq" id="WP_052565661.1">
    <property type="nucleotide sequence ID" value="NZ_JQKF01000007.1"/>
</dbReference>
<dbReference type="EMBL" id="JXUW01000007">
    <property type="protein sequence ID" value="KJE77138.1"/>
    <property type="molecule type" value="Genomic_DNA"/>
</dbReference>
<comment type="caution">
    <text evidence="2">The sequence shown here is derived from an EMBL/GenBank/DDBJ whole genome shotgun (WGS) entry which is preliminary data.</text>
</comment>
<dbReference type="InterPro" id="IPR011195">
    <property type="entry name" value="UCP010256"/>
</dbReference>
<organism evidence="2 3">
    <name type="scientific">Ferrimicrobium acidiphilum DSM 19497</name>
    <dbReference type="NCBI Taxonomy" id="1121877"/>
    <lineage>
        <taxon>Bacteria</taxon>
        <taxon>Bacillati</taxon>
        <taxon>Actinomycetota</taxon>
        <taxon>Acidimicrobiia</taxon>
        <taxon>Acidimicrobiales</taxon>
        <taxon>Acidimicrobiaceae</taxon>
        <taxon>Ferrimicrobium</taxon>
    </lineage>
</organism>
<dbReference type="InterPro" id="IPR008912">
    <property type="entry name" value="Uncharacterised_CoxE"/>
</dbReference>
<evidence type="ECO:0000313" key="2">
    <source>
        <dbReference type="EMBL" id="KJE77138.1"/>
    </source>
</evidence>
<dbReference type="AlphaFoldDB" id="A0A0D8FV16"/>
<dbReference type="Proteomes" id="UP000032336">
    <property type="component" value="Unassembled WGS sequence"/>
</dbReference>
<feature type="region of interest" description="Disordered" evidence="1">
    <location>
        <begin position="108"/>
        <end position="137"/>
    </location>
</feature>
<gene>
    <name evidence="2" type="ORF">FEAC_10680</name>
</gene>
<dbReference type="InterPro" id="IPR036465">
    <property type="entry name" value="vWFA_dom_sf"/>
</dbReference>
<evidence type="ECO:0000313" key="3">
    <source>
        <dbReference type="Proteomes" id="UP000032336"/>
    </source>
</evidence>
<dbReference type="PANTHER" id="PTHR39338">
    <property type="entry name" value="BLL5662 PROTEIN-RELATED"/>
    <property type="match status" value="1"/>
</dbReference>
<dbReference type="CDD" id="cd00198">
    <property type="entry name" value="vWFA"/>
    <property type="match status" value="1"/>
</dbReference>